<dbReference type="Proteomes" id="UP000288490">
    <property type="component" value="Unassembled WGS sequence"/>
</dbReference>
<feature type="compositionally biased region" description="Low complexity" evidence="1">
    <location>
        <begin position="30"/>
        <end position="40"/>
    </location>
</feature>
<protein>
    <submittedName>
        <fullName evidence="2">Uncharacterized protein</fullName>
    </submittedName>
</protein>
<feature type="region of interest" description="Disordered" evidence="1">
    <location>
        <begin position="25"/>
        <end position="66"/>
    </location>
</feature>
<proteinExistence type="predicted"/>
<organism evidence="2 3">
    <name type="scientific">Vagococcus bubulae</name>
    <dbReference type="NCBI Taxonomy" id="1977868"/>
    <lineage>
        <taxon>Bacteria</taxon>
        <taxon>Bacillati</taxon>
        <taxon>Bacillota</taxon>
        <taxon>Bacilli</taxon>
        <taxon>Lactobacillales</taxon>
        <taxon>Enterococcaceae</taxon>
        <taxon>Vagococcus</taxon>
    </lineage>
</organism>
<dbReference type="EMBL" id="NGJT01000011">
    <property type="protein sequence ID" value="RST93587.1"/>
    <property type="molecule type" value="Genomic_DNA"/>
</dbReference>
<sequence length="175" mass="19235">MRKNIVLMGLTGFFMLNLVGCSTTEKKTNSSSQSIQSETSVSEKEKSTNTSVKESATTESTTLSKNDKVETMLDSLNQGMSGMFDISFDEANDKFLLEAKKDGPMDKVLSELVNNPTSDDKQQLDDLSSSLTGFSESISSSLGNDYSIELVNHYNDQGSFFVIKNGEISFPYLEN</sequence>
<gene>
    <name evidence="2" type="ORF">CBF36_07110</name>
</gene>
<reference evidence="2 3" key="1">
    <citation type="submission" date="2017-05" db="EMBL/GenBank/DDBJ databases">
        <title>Vagococcus spp. assemblies.</title>
        <authorList>
            <person name="Gulvik C.A."/>
        </authorList>
    </citation>
    <scope>NUCLEOTIDE SEQUENCE [LARGE SCALE GENOMIC DNA]</scope>
    <source>
        <strain evidence="2 3">SS1994</strain>
    </source>
</reference>
<evidence type="ECO:0000256" key="1">
    <source>
        <dbReference type="SAM" id="MobiDB-lite"/>
    </source>
</evidence>
<evidence type="ECO:0000313" key="2">
    <source>
        <dbReference type="EMBL" id="RST93587.1"/>
    </source>
</evidence>
<dbReference type="RefSeq" id="WP_125957762.1">
    <property type="nucleotide sequence ID" value="NZ_JAQEJV010000013.1"/>
</dbReference>
<comment type="caution">
    <text evidence="2">The sequence shown here is derived from an EMBL/GenBank/DDBJ whole genome shotgun (WGS) entry which is preliminary data.</text>
</comment>
<name>A0A429ZIS0_9ENTE</name>
<dbReference type="AlphaFoldDB" id="A0A429ZIS0"/>
<feature type="compositionally biased region" description="Polar residues" evidence="1">
    <location>
        <begin position="52"/>
        <end position="64"/>
    </location>
</feature>
<keyword evidence="3" id="KW-1185">Reference proteome</keyword>
<evidence type="ECO:0000313" key="3">
    <source>
        <dbReference type="Proteomes" id="UP000288490"/>
    </source>
</evidence>
<dbReference type="OrthoDB" id="9974959at2"/>
<accession>A0A429ZIS0</accession>